<protein>
    <submittedName>
        <fullName evidence="2">Uncharacterized protein</fullName>
    </submittedName>
</protein>
<feature type="compositionally biased region" description="Low complexity" evidence="1">
    <location>
        <begin position="61"/>
        <end position="84"/>
    </location>
</feature>
<evidence type="ECO:0000313" key="2">
    <source>
        <dbReference type="EMBL" id="SFF10715.1"/>
    </source>
</evidence>
<dbReference type="STRING" id="54.SAMN02745121_06962"/>
<dbReference type="OrthoDB" id="5485768at2"/>
<proteinExistence type="predicted"/>
<feature type="region of interest" description="Disordered" evidence="1">
    <location>
        <begin position="61"/>
        <end position="105"/>
    </location>
</feature>
<sequence length="524" mass="55184">MPTSRSHRSTIASAARVGLAVVLTCPFVHLGCILDPSPLGELPGDTDGAETGGLDTLVVTSQQVDDTTVGPLPTTTADPGTTGEPPDDTTGEPVTTGEDPPPEAGCIDGGACQQLDVLFVIDNSGTMGEEQSQLADSFPTFVSLLRGLSDANGQLVGADVHIMVTTTDVPHPLCTPFEKPDYDAADGEPIDTPCTERLTRFTGLGADPPVMSEICTSRCAEAAPSVPTDPFIHFSPTGHNVIDPDGMGDAAADALACIGPQGIDGCGMESPLEAMVRALDLEARWNTGERPFLRPGAPLAVVIVTDETDCSTLNFAYFDPKLHDDPEFSKYWPPHPSSGQRTEPTSAVCWNAGMTCADDDDDGVYEWCMSDDKQVLHPVARYTDALSDLRHLHGKDVVMLVLGGVPQVTAHNPAPPFEPLAGGVDALVYRDWRPEDILPGDGDTPADKQFEFGIGPGCVGPAGQAVPPGRIQEVCQSLDLPDDPDTAVNERAMRCCIESVCDSDYTAALGCLAGMLQPTLHAMP</sequence>
<dbReference type="EMBL" id="FOMX01000029">
    <property type="protein sequence ID" value="SFF10715.1"/>
    <property type="molecule type" value="Genomic_DNA"/>
</dbReference>
<evidence type="ECO:0000313" key="3">
    <source>
        <dbReference type="Proteomes" id="UP000199400"/>
    </source>
</evidence>
<name>A0A1I2FZ77_9BACT</name>
<dbReference type="RefSeq" id="WP_143141169.1">
    <property type="nucleotide sequence ID" value="NZ_FOMX01000029.1"/>
</dbReference>
<dbReference type="AlphaFoldDB" id="A0A1I2FZ77"/>
<reference evidence="3" key="1">
    <citation type="submission" date="2016-10" db="EMBL/GenBank/DDBJ databases">
        <authorList>
            <person name="Varghese N."/>
            <person name="Submissions S."/>
        </authorList>
    </citation>
    <scope>NUCLEOTIDE SEQUENCE [LARGE SCALE GENOMIC DNA]</scope>
    <source>
        <strain evidence="3">ATCC 25963</strain>
    </source>
</reference>
<accession>A0A1I2FZ77</accession>
<dbReference type="Proteomes" id="UP000199400">
    <property type="component" value="Unassembled WGS sequence"/>
</dbReference>
<evidence type="ECO:0000256" key="1">
    <source>
        <dbReference type="SAM" id="MobiDB-lite"/>
    </source>
</evidence>
<gene>
    <name evidence="2" type="ORF">SAMN02745121_06962</name>
</gene>
<organism evidence="2 3">
    <name type="scientific">Nannocystis exedens</name>
    <dbReference type="NCBI Taxonomy" id="54"/>
    <lineage>
        <taxon>Bacteria</taxon>
        <taxon>Pseudomonadati</taxon>
        <taxon>Myxococcota</taxon>
        <taxon>Polyangia</taxon>
        <taxon>Nannocystales</taxon>
        <taxon>Nannocystaceae</taxon>
        <taxon>Nannocystis</taxon>
    </lineage>
</organism>
<keyword evidence="3" id="KW-1185">Reference proteome</keyword>